<comment type="function">
    <text evidence="6">Catalyzes the transfer of glucose from UDP-glucose to ecdysteroids which are insect molting hormones. Expression of egt interferes with normal insect development and block molting.</text>
</comment>
<evidence type="ECO:0000256" key="2">
    <source>
        <dbReference type="ARBA" id="ARBA00013904"/>
    </source>
</evidence>
<evidence type="ECO:0000256" key="3">
    <source>
        <dbReference type="ARBA" id="ARBA00022676"/>
    </source>
</evidence>
<evidence type="ECO:0000256" key="1">
    <source>
        <dbReference type="ARBA" id="ARBA00009995"/>
    </source>
</evidence>
<dbReference type="InterPro" id="IPR002213">
    <property type="entry name" value="UDP_glucos_trans"/>
</dbReference>
<dbReference type="SUPFAM" id="SSF53756">
    <property type="entry name" value="UDP-Glycosyltransferase/glycogen phosphorylase"/>
    <property type="match status" value="1"/>
</dbReference>
<dbReference type="Proteomes" id="UP000203240">
    <property type="component" value="Segment"/>
</dbReference>
<dbReference type="InterPro" id="IPR035595">
    <property type="entry name" value="UDP_glycos_trans_CS"/>
</dbReference>
<dbReference type="PROSITE" id="PS00375">
    <property type="entry name" value="UDPGT"/>
    <property type="match status" value="1"/>
</dbReference>
<dbReference type="GeneID" id="20003937"/>
<evidence type="ECO:0000256" key="5">
    <source>
        <dbReference type="ARBA" id="ARBA00022729"/>
    </source>
</evidence>
<dbReference type="EMBL" id="KM009991">
    <property type="protein sequence ID" value="AIE47754.1"/>
    <property type="molecule type" value="Genomic_DNA"/>
</dbReference>
<reference evidence="7 8" key="1">
    <citation type="journal article" date="2015" name="Genome Announc.">
        <title>A Distinct Group II Alphabaculovirus Isolated from a Peridroma Species.</title>
        <authorList>
            <person name="Rohrmann G.F."/>
            <person name="Erlandson M.A."/>
            <person name="Theilmann D.A."/>
        </authorList>
    </citation>
    <scope>NUCLEOTIDE SEQUENCE [LARGE SCALE GENOMIC DNA]</scope>
    <source>
        <strain evidence="7">GR_167</strain>
    </source>
</reference>
<dbReference type="PANTHER" id="PTHR48043:SF145">
    <property type="entry name" value="FI06409P-RELATED"/>
    <property type="match status" value="1"/>
</dbReference>
<keyword evidence="5" id="KW-0732">Signal</keyword>
<dbReference type="Gene3D" id="3.40.50.2000">
    <property type="entry name" value="Glycogen Phosphorylase B"/>
    <property type="match status" value="2"/>
</dbReference>
<protein>
    <recommendedName>
        <fullName evidence="2">Ecdysteroid UDP-glucosyltransferase</fullName>
    </recommendedName>
</protein>
<evidence type="ECO:0000313" key="8">
    <source>
        <dbReference type="Proteomes" id="UP000203240"/>
    </source>
</evidence>
<sequence length="650" mass="73662">MHKHLLVLQLEFLAQKIVGMAKVLHDVGLLVVVDEYVLVIGRRHAQAVNGEHAVVPDAENSVYPLLAQEPLERRQIINYSAQVQPVGDTRHVDALTVGQPHKVLGMHRTSYSSARPTIYKRYCGSPKYCSLTLCTMSIRLAFGLFVCALAVVGGGSAARILAVFPTPAYSHHSVFRVYVRALAERGHDVVVIKPTERISYTDDNDDTVGNITEIDATLSQEYFQQLFKHASVFRKRGLVADSSTVTAHNYMGLVRMMSDQFELPAVKQFIAQKQRFDLLVTEAFMDYPLIFSHLFGHLPVIQISSGYAIAENFETMGAVSRHPVYYPNLWRDKFSDLNVWQMINEIYVEMRLQNEFSQLADEQTRLMKQQFGMSAPSVHELRDRVELLFVNTHPVFDNNRPVPPSVQYLGGLHLVHKTHKPLFGTIRQFLDNCTQGAVYVSFGSGISSDDMEAEFVEMLLRAFEQLPYGVLWKHEGFVPRLPPNVFMQSWFDQFDLLHHPHLRAFVTQGGVQSTDEAIDALVPLVGMPMMGDQAFNANKYTELGIGLVVDTISVTSNQLVDAITEAVENSKYRKRLTALRHLINHQPITPLHKAVWYTEHVIANRNTTTMLRTKAANVNYSDYVMSYIFVPFVTFSVMNHLRQLLRINVL</sequence>
<evidence type="ECO:0000256" key="6">
    <source>
        <dbReference type="ARBA" id="ARBA00057965"/>
    </source>
</evidence>
<name>A0A068LK58_9ABAC</name>
<dbReference type="Pfam" id="PF00201">
    <property type="entry name" value="UDPGT"/>
    <property type="match status" value="1"/>
</dbReference>
<dbReference type="OrthoDB" id="5462at10239"/>
<dbReference type="FunFam" id="3.40.50.2000:FF:000050">
    <property type="entry name" value="UDP-glucuronosyltransferase"/>
    <property type="match status" value="1"/>
</dbReference>
<gene>
    <name evidence="7" type="ORF">pesp023</name>
</gene>
<keyword evidence="4" id="KW-0808">Transferase</keyword>
<dbReference type="PANTHER" id="PTHR48043">
    <property type="entry name" value="EG:EG0003.4 PROTEIN-RELATED"/>
    <property type="match status" value="1"/>
</dbReference>
<comment type="similarity">
    <text evidence="1">Belongs to the UDP-glycosyltransferase family.</text>
</comment>
<dbReference type="CDD" id="cd03784">
    <property type="entry name" value="GT1_Gtf-like"/>
    <property type="match status" value="1"/>
</dbReference>
<dbReference type="RefSeq" id="YP_009049849.1">
    <property type="nucleotide sequence ID" value="NC_024625.1"/>
</dbReference>
<dbReference type="GO" id="GO:0008194">
    <property type="term" value="F:UDP-glycosyltransferase activity"/>
    <property type="evidence" value="ECO:0007669"/>
    <property type="project" value="InterPro"/>
</dbReference>
<accession>A0A068LK58</accession>
<keyword evidence="8" id="KW-1185">Reference proteome</keyword>
<evidence type="ECO:0000256" key="4">
    <source>
        <dbReference type="ARBA" id="ARBA00022679"/>
    </source>
</evidence>
<keyword evidence="3" id="KW-0328">Glycosyltransferase</keyword>
<dbReference type="InterPro" id="IPR050271">
    <property type="entry name" value="UDP-glycosyltransferase"/>
</dbReference>
<evidence type="ECO:0000313" key="7">
    <source>
        <dbReference type="EMBL" id="AIE47754.1"/>
    </source>
</evidence>
<proteinExistence type="inferred from homology"/>
<organism evidence="7 8">
    <name type="scientific">Peridroma alphabaculovirus</name>
    <dbReference type="NCBI Taxonomy" id="1346829"/>
    <lineage>
        <taxon>Viruses</taxon>
        <taxon>Viruses incertae sedis</taxon>
        <taxon>Naldaviricetes</taxon>
        <taxon>Lefavirales</taxon>
        <taxon>Baculoviridae</taxon>
        <taxon>Alphabaculovirus</taxon>
    </lineage>
</organism>